<protein>
    <recommendedName>
        <fullName evidence="3">STAS domain-containing protein</fullName>
    </recommendedName>
</protein>
<proteinExistence type="predicted"/>
<reference evidence="1 2" key="1">
    <citation type="submission" date="2014-02" db="EMBL/GenBank/DDBJ databases">
        <title>The small core and large imbalanced accessory genome model reveals a collaborative survival strategy of Sorangium cellulosum strains in nature.</title>
        <authorList>
            <person name="Han K."/>
            <person name="Peng R."/>
            <person name="Blom J."/>
            <person name="Li Y.-Z."/>
        </authorList>
    </citation>
    <scope>NUCLEOTIDE SEQUENCE [LARGE SCALE GENOMIC DNA]</scope>
    <source>
        <strain evidence="1 2">So0157-25</strain>
    </source>
</reference>
<sequence length="135" mass="15285">MLEILRNAHYIVTVNPAVKLARITRSAVPSESVTQFEEGWMEVSRALDRAGRDGLSLLVDLRQAVGRNDPAFEAAMQRFRPIVMRGFRRVAILVRTPAGALQIQRHFREDGVERMIGCDEARLLEYLSEAPPRGR</sequence>
<name>A0A150PGF0_SORCE</name>
<gene>
    <name evidence="1" type="ORF">BE08_40975</name>
</gene>
<evidence type="ECO:0008006" key="3">
    <source>
        <dbReference type="Google" id="ProtNLM"/>
    </source>
</evidence>
<dbReference type="EMBL" id="JELY01001736">
    <property type="protein sequence ID" value="KYF54757.1"/>
    <property type="molecule type" value="Genomic_DNA"/>
</dbReference>
<dbReference type="AlphaFoldDB" id="A0A150PGF0"/>
<accession>A0A150PGF0</accession>
<organism evidence="1 2">
    <name type="scientific">Sorangium cellulosum</name>
    <name type="common">Polyangium cellulosum</name>
    <dbReference type="NCBI Taxonomy" id="56"/>
    <lineage>
        <taxon>Bacteria</taxon>
        <taxon>Pseudomonadati</taxon>
        <taxon>Myxococcota</taxon>
        <taxon>Polyangia</taxon>
        <taxon>Polyangiales</taxon>
        <taxon>Polyangiaceae</taxon>
        <taxon>Sorangium</taxon>
    </lineage>
</organism>
<evidence type="ECO:0000313" key="1">
    <source>
        <dbReference type="EMBL" id="KYF54757.1"/>
    </source>
</evidence>
<evidence type="ECO:0000313" key="2">
    <source>
        <dbReference type="Proteomes" id="UP000075420"/>
    </source>
</evidence>
<comment type="caution">
    <text evidence="1">The sequence shown here is derived from an EMBL/GenBank/DDBJ whole genome shotgun (WGS) entry which is preliminary data.</text>
</comment>
<dbReference type="Proteomes" id="UP000075420">
    <property type="component" value="Unassembled WGS sequence"/>
</dbReference>